<accession>A0A9X9XBP0</accession>
<comment type="caution">
    <text evidence="2">The sequence shown here is derived from an EMBL/GenBank/DDBJ whole genome shotgun (WGS) entry which is preliminary data.</text>
</comment>
<dbReference type="AlphaFoldDB" id="A0A9X9XBP0"/>
<feature type="region of interest" description="Disordered" evidence="1">
    <location>
        <begin position="43"/>
        <end position="147"/>
    </location>
</feature>
<reference evidence="2" key="1">
    <citation type="submission" date="2020-01" db="EMBL/GenBank/DDBJ databases">
        <authorList>
            <person name="Rat A."/>
        </authorList>
    </citation>
    <scope>NUCLEOTIDE SEQUENCE</scope>
    <source>
        <strain evidence="2">LMG 31228</strain>
    </source>
</reference>
<dbReference type="EMBL" id="JAAEDL010000009">
    <property type="protein sequence ID" value="MBR0681126.1"/>
    <property type="molecule type" value="Genomic_DNA"/>
</dbReference>
<dbReference type="RefSeq" id="WP_211846656.1">
    <property type="nucleotide sequence ID" value="NZ_JAAEDL010000009.1"/>
</dbReference>
<dbReference type="Proteomes" id="UP001138709">
    <property type="component" value="Unassembled WGS sequence"/>
</dbReference>
<feature type="compositionally biased region" description="Pro residues" evidence="1">
    <location>
        <begin position="67"/>
        <end position="77"/>
    </location>
</feature>
<feature type="compositionally biased region" description="Low complexity" evidence="1">
    <location>
        <begin position="83"/>
        <end position="107"/>
    </location>
</feature>
<organism evidence="2 3">
    <name type="scientific">Neoroseomonas eburnea</name>
    <dbReference type="NCBI Taxonomy" id="1346889"/>
    <lineage>
        <taxon>Bacteria</taxon>
        <taxon>Pseudomonadati</taxon>
        <taxon>Pseudomonadota</taxon>
        <taxon>Alphaproteobacteria</taxon>
        <taxon>Acetobacterales</taxon>
        <taxon>Acetobacteraceae</taxon>
        <taxon>Neoroseomonas</taxon>
    </lineage>
</organism>
<feature type="compositionally biased region" description="Low complexity" evidence="1">
    <location>
        <begin position="54"/>
        <end position="66"/>
    </location>
</feature>
<reference evidence="2" key="2">
    <citation type="journal article" date="2021" name="Syst. Appl. Microbiol.">
        <title>Roseomonas hellenica sp. nov., isolated from roots of wild-growing Alkanna tinctoria.</title>
        <authorList>
            <person name="Rat A."/>
            <person name="Naranjo H.D."/>
            <person name="Lebbe L."/>
            <person name="Cnockaert M."/>
            <person name="Krigas N."/>
            <person name="Grigoriadou K."/>
            <person name="Maloupa E."/>
            <person name="Willems A."/>
        </authorList>
    </citation>
    <scope>NUCLEOTIDE SEQUENCE</scope>
    <source>
        <strain evidence="2">LMG 31228</strain>
    </source>
</reference>
<sequence>MSLRLPHSFSPELLPLPEIPPPAYGPEEEVVFLTGATVPEPVVEADAGASGQTTAAVEAAGGETPPAAMPQTPPASVPEPVMETAASEPTAAEAEAPPGEPSPAAVPQMPPPSAPEPVAEAAAPSSEPAVAAADPPPATPEDHPLLVPEDAFPTLEELDAMLAAYSGPPPAADAATRAEVVAMLGLDPAIAADPDLYLAAIEALAPPEPDPVPGHDLSGTATFAWPSYEPQGGWLLG</sequence>
<name>A0A9X9XBP0_9PROT</name>
<proteinExistence type="predicted"/>
<evidence type="ECO:0000313" key="3">
    <source>
        <dbReference type="Proteomes" id="UP001138709"/>
    </source>
</evidence>
<feature type="region of interest" description="Disordered" evidence="1">
    <location>
        <begin position="1"/>
        <end position="26"/>
    </location>
</feature>
<protein>
    <submittedName>
        <fullName evidence="2">Uncharacterized protein</fullName>
    </submittedName>
</protein>
<evidence type="ECO:0000313" key="2">
    <source>
        <dbReference type="EMBL" id="MBR0681126.1"/>
    </source>
</evidence>
<evidence type="ECO:0000256" key="1">
    <source>
        <dbReference type="SAM" id="MobiDB-lite"/>
    </source>
</evidence>
<gene>
    <name evidence="2" type="ORF">GXW74_11560</name>
</gene>
<keyword evidence="3" id="KW-1185">Reference proteome</keyword>
<feature type="compositionally biased region" description="Low complexity" evidence="1">
    <location>
        <begin position="116"/>
        <end position="133"/>
    </location>
</feature>